<reference evidence="1 2" key="1">
    <citation type="submission" date="2016-03" db="EMBL/GenBank/DDBJ databases">
        <title>Complete genome sequence of a soil Actinobacterium, Nocardioides dokdonensis FR1436.</title>
        <authorList>
            <person name="Kwon S.-K."/>
            <person name="Kim K."/>
            <person name="Kim J.F."/>
        </authorList>
    </citation>
    <scope>NUCLEOTIDE SEQUENCE [LARGE SCALE GENOMIC DNA]</scope>
    <source>
        <strain evidence="1 2">FR1436</strain>
    </source>
</reference>
<dbReference type="RefSeq" id="WP_068111565.1">
    <property type="nucleotide sequence ID" value="NZ_CP015079.1"/>
</dbReference>
<evidence type="ECO:0000313" key="2">
    <source>
        <dbReference type="Proteomes" id="UP000077868"/>
    </source>
</evidence>
<keyword evidence="2" id="KW-1185">Reference proteome</keyword>
<dbReference type="KEGG" id="ndk:I601_3111"/>
<dbReference type="EMBL" id="CP015079">
    <property type="protein sequence ID" value="ANH39518.1"/>
    <property type="molecule type" value="Genomic_DNA"/>
</dbReference>
<evidence type="ECO:0000313" key="1">
    <source>
        <dbReference type="EMBL" id="ANH39518.1"/>
    </source>
</evidence>
<organism evidence="1 2">
    <name type="scientific">Nocardioides dokdonensis FR1436</name>
    <dbReference type="NCBI Taxonomy" id="1300347"/>
    <lineage>
        <taxon>Bacteria</taxon>
        <taxon>Bacillati</taxon>
        <taxon>Actinomycetota</taxon>
        <taxon>Actinomycetes</taxon>
        <taxon>Propionibacteriales</taxon>
        <taxon>Nocardioidaceae</taxon>
        <taxon>Nocardioides</taxon>
    </lineage>
</organism>
<accession>A0A1A9GMK1</accession>
<name>A0A1A9GMK1_9ACTN</name>
<dbReference type="STRING" id="1300347.I601_3111"/>
<proteinExistence type="predicted"/>
<dbReference type="PATRIC" id="fig|1300347.3.peg.3103"/>
<protein>
    <submittedName>
        <fullName evidence="1">Uncharacterized protein</fullName>
    </submittedName>
</protein>
<dbReference type="OrthoDB" id="3781658at2"/>
<sequence length="134" mass="14584">MPTFENPAADADEVQTALRALAHATRSIDDPRQIYSVLGSLASAVASMSQSLHQIASFHDGGPRKGEWVPEVSAKARSASYRVSWDLHRAGEMVRQVGDVIANAHEAEAMLAHHREFPEHSRPTTPAADHRIGL</sequence>
<gene>
    <name evidence="1" type="ORF">I601_3111</name>
</gene>
<dbReference type="AlphaFoldDB" id="A0A1A9GMK1"/>
<dbReference type="Proteomes" id="UP000077868">
    <property type="component" value="Chromosome"/>
</dbReference>